<dbReference type="Proteomes" id="UP001412067">
    <property type="component" value="Unassembled WGS sequence"/>
</dbReference>
<reference evidence="1 2" key="1">
    <citation type="journal article" date="2022" name="Nat. Plants">
        <title>Genomes of leafy and leafless Platanthera orchids illuminate the evolution of mycoheterotrophy.</title>
        <authorList>
            <person name="Li M.H."/>
            <person name="Liu K.W."/>
            <person name="Li Z."/>
            <person name="Lu H.C."/>
            <person name="Ye Q.L."/>
            <person name="Zhang D."/>
            <person name="Wang J.Y."/>
            <person name="Li Y.F."/>
            <person name="Zhong Z.M."/>
            <person name="Liu X."/>
            <person name="Yu X."/>
            <person name="Liu D.K."/>
            <person name="Tu X.D."/>
            <person name="Liu B."/>
            <person name="Hao Y."/>
            <person name="Liao X.Y."/>
            <person name="Jiang Y.T."/>
            <person name="Sun W.H."/>
            <person name="Chen J."/>
            <person name="Chen Y.Q."/>
            <person name="Ai Y."/>
            <person name="Zhai J.W."/>
            <person name="Wu S.S."/>
            <person name="Zhou Z."/>
            <person name="Hsiao Y.Y."/>
            <person name="Wu W.L."/>
            <person name="Chen Y.Y."/>
            <person name="Lin Y.F."/>
            <person name="Hsu J.L."/>
            <person name="Li C.Y."/>
            <person name="Wang Z.W."/>
            <person name="Zhao X."/>
            <person name="Zhong W.Y."/>
            <person name="Ma X.K."/>
            <person name="Ma L."/>
            <person name="Huang J."/>
            <person name="Chen G.Z."/>
            <person name="Huang M.Z."/>
            <person name="Huang L."/>
            <person name="Peng D.H."/>
            <person name="Luo Y.B."/>
            <person name="Zou S.Q."/>
            <person name="Chen S.P."/>
            <person name="Lan S."/>
            <person name="Tsai W.C."/>
            <person name="Van de Peer Y."/>
            <person name="Liu Z.J."/>
        </authorList>
    </citation>
    <scope>NUCLEOTIDE SEQUENCE [LARGE SCALE GENOMIC DNA]</scope>
    <source>
        <strain evidence="1">Lor288</strain>
    </source>
</reference>
<organism evidence="1 2">
    <name type="scientific">Platanthera guangdongensis</name>
    <dbReference type="NCBI Taxonomy" id="2320717"/>
    <lineage>
        <taxon>Eukaryota</taxon>
        <taxon>Viridiplantae</taxon>
        <taxon>Streptophyta</taxon>
        <taxon>Embryophyta</taxon>
        <taxon>Tracheophyta</taxon>
        <taxon>Spermatophyta</taxon>
        <taxon>Magnoliopsida</taxon>
        <taxon>Liliopsida</taxon>
        <taxon>Asparagales</taxon>
        <taxon>Orchidaceae</taxon>
        <taxon>Orchidoideae</taxon>
        <taxon>Orchideae</taxon>
        <taxon>Orchidinae</taxon>
        <taxon>Platanthera</taxon>
    </lineage>
</organism>
<evidence type="ECO:0000313" key="2">
    <source>
        <dbReference type="Proteomes" id="UP001412067"/>
    </source>
</evidence>
<dbReference type="EMBL" id="JBBWWR010000021">
    <property type="protein sequence ID" value="KAK8937764.1"/>
    <property type="molecule type" value="Genomic_DNA"/>
</dbReference>
<keyword evidence="2" id="KW-1185">Reference proteome</keyword>
<proteinExistence type="predicted"/>
<sequence length="210" mass="24098">MRTISINSRIFSPFRLAKLSPTLQFRLFSIDNGDGTNNNNSSFESSDYFERRLFGDTSSSTNPSSFFQKLGKIETAHTQSINDFKDNGYGNSQFMNGQREGSDTLSDGLDWKLKKAANYFEFTDEIMRDDYCFRPDVVFKLGTTYTPKDLDLTKPGIQKSAKRAEFTTTTEEVMKKADFRVSFHHLIRGLNEPNMNDLTMKPNKCLFCLF</sequence>
<accession>A0ABR2LCL8</accession>
<protein>
    <submittedName>
        <fullName evidence="1">Uncharacterized protein</fullName>
    </submittedName>
</protein>
<gene>
    <name evidence="1" type="ORF">KSP40_PGU018526</name>
</gene>
<name>A0ABR2LCL8_9ASPA</name>
<evidence type="ECO:0000313" key="1">
    <source>
        <dbReference type="EMBL" id="KAK8937764.1"/>
    </source>
</evidence>
<comment type="caution">
    <text evidence="1">The sequence shown here is derived from an EMBL/GenBank/DDBJ whole genome shotgun (WGS) entry which is preliminary data.</text>
</comment>